<evidence type="ECO:0000256" key="2">
    <source>
        <dbReference type="SAM" id="MobiDB-lite"/>
    </source>
</evidence>
<dbReference type="Proteomes" id="UP000029120">
    <property type="component" value="Chromosome 8"/>
</dbReference>
<keyword evidence="1" id="KW-0175">Coiled coil</keyword>
<feature type="compositionally biased region" description="Polar residues" evidence="2">
    <location>
        <begin position="25"/>
        <end position="37"/>
    </location>
</feature>
<protein>
    <submittedName>
        <fullName evidence="3">Uncharacterized protein</fullName>
    </submittedName>
</protein>
<feature type="compositionally biased region" description="Acidic residues" evidence="2">
    <location>
        <begin position="183"/>
        <end position="192"/>
    </location>
</feature>
<name>A0A087GAB1_ARAAL</name>
<evidence type="ECO:0000313" key="4">
    <source>
        <dbReference type="Proteomes" id="UP000029120"/>
    </source>
</evidence>
<evidence type="ECO:0000256" key="1">
    <source>
        <dbReference type="SAM" id="Coils"/>
    </source>
</evidence>
<dbReference type="Gramene" id="KFK26813">
    <property type="protein sequence ID" value="KFK26813"/>
    <property type="gene ID" value="AALP_AA8G296700"/>
</dbReference>
<feature type="compositionally biased region" description="Basic residues" evidence="2">
    <location>
        <begin position="199"/>
        <end position="210"/>
    </location>
</feature>
<gene>
    <name evidence="3" type="ordered locus">AALP_Aa8g296700</name>
</gene>
<feature type="coiled-coil region" evidence="1">
    <location>
        <begin position="529"/>
        <end position="584"/>
    </location>
</feature>
<keyword evidence="4" id="KW-1185">Reference proteome</keyword>
<sequence length="706" mass="76504">MENQSVDEAFGFEIDGRERVDDTVTGATMTSVSSPGEPTSHGDVASVSDGPRSRDVGVISTGPDDGIGSIGCDGPRPSDVVADDPEVPDVPLVPSSSRLRAEGQRSSVMSSAPIPNECLETSGVDTPMRITRPRDPDDPLAYPEVRDTTEGLVRPSVGGSLPLNGRADVSPCSSSSDLQASSDESDDEDMFVEVEQTKKAKKGKKKVRVKVRPDPPGSSLSNEKSLRHLRKKCGISEEIVLVAPSLPDRADAPPSGYMSLEELKHTVTNVPGMALIAGFPSKDDHFEDRFFFVEISERTVEADCIDLVKTRWERRVKPSLPEVSEEFAIAMYTELSSGNGNWRKSFSWRRIERARSAEIFPGKILGRGLARMSFREQVALEVAAKTKSSSGSSVSRVVAPMTSSPTAPPVRARPSRPSASKTLLPPPSSGEVAEFCRLSAERARVSSGKRKGVDRETPSKRQRVDTFPAAVVGKETSASRVGGLLCDEAYSVVTSKASELSLFFDRLVSDYDKDVLSRDNELGAAKETNVVLQSRLDETVERNEALERDALSLQKVKKDYDDKLAKLKSRCTKAEGEVVLLKGELSSTSDLQHSRIEDAVAEVRDEMARGFSERTSKVAGLLAEIGGKGSHPPDLLTEVHTLRKQHHPIYDAHDGFADLLASVQRVLEIPVVSDGAAEASVAVDDDVEVSDEDDVKAIYDDEDVED</sequence>
<evidence type="ECO:0000313" key="3">
    <source>
        <dbReference type="EMBL" id="KFK26813.1"/>
    </source>
</evidence>
<dbReference type="AlphaFoldDB" id="A0A087GAB1"/>
<feature type="region of interest" description="Disordered" evidence="2">
    <location>
        <begin position="1"/>
        <end position="226"/>
    </location>
</feature>
<feature type="compositionally biased region" description="Low complexity" evidence="2">
    <location>
        <begin position="170"/>
        <end position="182"/>
    </location>
</feature>
<dbReference type="EMBL" id="CM002876">
    <property type="protein sequence ID" value="KFK26813.1"/>
    <property type="molecule type" value="Genomic_DNA"/>
</dbReference>
<feature type="compositionally biased region" description="Low complexity" evidence="2">
    <location>
        <begin position="391"/>
        <end position="420"/>
    </location>
</feature>
<organism evidence="3 4">
    <name type="scientific">Arabis alpina</name>
    <name type="common">Alpine rock-cress</name>
    <dbReference type="NCBI Taxonomy" id="50452"/>
    <lineage>
        <taxon>Eukaryota</taxon>
        <taxon>Viridiplantae</taxon>
        <taxon>Streptophyta</taxon>
        <taxon>Embryophyta</taxon>
        <taxon>Tracheophyta</taxon>
        <taxon>Spermatophyta</taxon>
        <taxon>Magnoliopsida</taxon>
        <taxon>eudicotyledons</taxon>
        <taxon>Gunneridae</taxon>
        <taxon>Pentapetalae</taxon>
        <taxon>rosids</taxon>
        <taxon>malvids</taxon>
        <taxon>Brassicales</taxon>
        <taxon>Brassicaceae</taxon>
        <taxon>Arabideae</taxon>
        <taxon>Arabis</taxon>
    </lineage>
</organism>
<feature type="region of interest" description="Disordered" evidence="2">
    <location>
        <begin position="391"/>
        <end position="430"/>
    </location>
</feature>
<reference evidence="4" key="1">
    <citation type="journal article" date="2015" name="Nat. Plants">
        <title>Genome expansion of Arabis alpina linked with retrotransposition and reduced symmetric DNA methylation.</title>
        <authorList>
            <person name="Willing E.M."/>
            <person name="Rawat V."/>
            <person name="Mandakova T."/>
            <person name="Maumus F."/>
            <person name="James G.V."/>
            <person name="Nordstroem K.J."/>
            <person name="Becker C."/>
            <person name="Warthmann N."/>
            <person name="Chica C."/>
            <person name="Szarzynska B."/>
            <person name="Zytnicki M."/>
            <person name="Albani M.C."/>
            <person name="Kiefer C."/>
            <person name="Bergonzi S."/>
            <person name="Castaings L."/>
            <person name="Mateos J.L."/>
            <person name="Berns M.C."/>
            <person name="Bujdoso N."/>
            <person name="Piofczyk T."/>
            <person name="de Lorenzo L."/>
            <person name="Barrero-Sicilia C."/>
            <person name="Mateos I."/>
            <person name="Piednoel M."/>
            <person name="Hagmann J."/>
            <person name="Chen-Min-Tao R."/>
            <person name="Iglesias-Fernandez R."/>
            <person name="Schuster S.C."/>
            <person name="Alonso-Blanco C."/>
            <person name="Roudier F."/>
            <person name="Carbonero P."/>
            <person name="Paz-Ares J."/>
            <person name="Davis S.J."/>
            <person name="Pecinka A."/>
            <person name="Quesneville H."/>
            <person name="Colot V."/>
            <person name="Lysak M.A."/>
            <person name="Weigel D."/>
            <person name="Coupland G."/>
            <person name="Schneeberger K."/>
        </authorList>
    </citation>
    <scope>NUCLEOTIDE SEQUENCE [LARGE SCALE GENOMIC DNA]</scope>
    <source>
        <strain evidence="4">cv. Pajares</strain>
    </source>
</reference>
<proteinExistence type="predicted"/>
<dbReference type="OrthoDB" id="1114078at2759"/>
<feature type="region of interest" description="Disordered" evidence="2">
    <location>
        <begin position="683"/>
        <end position="706"/>
    </location>
</feature>
<accession>A0A087GAB1</accession>